<evidence type="ECO:0000313" key="2">
    <source>
        <dbReference type="Proteomes" id="UP001156836"/>
    </source>
</evidence>
<evidence type="ECO:0000313" key="1">
    <source>
        <dbReference type="EMBL" id="GLS05031.1"/>
    </source>
</evidence>
<reference evidence="2" key="1">
    <citation type="journal article" date="2019" name="Int. J. Syst. Evol. Microbiol.">
        <title>The Global Catalogue of Microorganisms (GCM) 10K type strain sequencing project: providing services to taxonomists for standard genome sequencing and annotation.</title>
        <authorList>
            <consortium name="The Broad Institute Genomics Platform"/>
            <consortium name="The Broad Institute Genome Sequencing Center for Infectious Disease"/>
            <person name="Wu L."/>
            <person name="Ma J."/>
        </authorList>
    </citation>
    <scope>NUCLEOTIDE SEQUENCE [LARGE SCALE GENOMIC DNA]</scope>
    <source>
        <strain evidence="2">NBRC 104970</strain>
    </source>
</reference>
<protein>
    <submittedName>
        <fullName evidence="1">4-hydroxy-2-ketovalerate aldolase</fullName>
    </submittedName>
</protein>
<dbReference type="EMBL" id="BSOZ01000032">
    <property type="protein sequence ID" value="GLS05031.1"/>
    <property type="molecule type" value="Genomic_DNA"/>
</dbReference>
<dbReference type="InterPro" id="IPR013785">
    <property type="entry name" value="Aldolase_TIM"/>
</dbReference>
<dbReference type="Proteomes" id="UP001156836">
    <property type="component" value="Unassembled WGS sequence"/>
</dbReference>
<accession>A0ABQ6BTB0</accession>
<organism evidence="1 2">
    <name type="scientific">Chitiniphilus shinanonensis</name>
    <dbReference type="NCBI Taxonomy" id="553088"/>
    <lineage>
        <taxon>Bacteria</taxon>
        <taxon>Pseudomonadati</taxon>
        <taxon>Pseudomonadota</taxon>
        <taxon>Betaproteobacteria</taxon>
        <taxon>Neisseriales</taxon>
        <taxon>Chitinibacteraceae</taxon>
        <taxon>Chitiniphilus</taxon>
    </lineage>
</organism>
<dbReference type="Pfam" id="PF07071">
    <property type="entry name" value="KDGP_aldolase"/>
    <property type="match status" value="1"/>
</dbReference>
<dbReference type="InterPro" id="IPR010763">
    <property type="entry name" value="DgaF"/>
</dbReference>
<dbReference type="NCBIfam" id="TIGR03581">
    <property type="entry name" value="EF_0839"/>
    <property type="match status" value="1"/>
</dbReference>
<dbReference type="Gene3D" id="3.20.20.70">
    <property type="entry name" value="Aldolase class I"/>
    <property type="match status" value="1"/>
</dbReference>
<comment type="caution">
    <text evidence="1">The sequence shown here is derived from an EMBL/GenBank/DDBJ whole genome shotgun (WGS) entry which is preliminary data.</text>
</comment>
<gene>
    <name evidence="1" type="ORF">GCM10007860_21810</name>
</gene>
<keyword evidence="2" id="KW-1185">Reference proteome</keyword>
<name>A0ABQ6BTB0_9NEIS</name>
<proteinExistence type="predicted"/>
<dbReference type="NCBIfam" id="NF047796">
    <property type="entry name" value="DhDoxPGlucAldDagF"/>
    <property type="match status" value="1"/>
</dbReference>
<sequence length="248" mass="25798">MLQTISFHRDRVALNVLAHDLDNAVEVHAAAQGHVAVGLLSNRFDSVEEGIAEAHRWQAEVCVSVGLGAGDPAQYYKAAMIAAATAPGHVNQTFTGAGFAAGALAARGVVNTRVNALIRPSGTPGKVIVSTGVAGSTAPAPALVDSDTAVLMIRDLGAHAAKFFPMGGLRSLAELEALARSCARHGLEMIEPTGGIDLANFGDILQVCLDAGVPRVMPHVYSSIIDKETGRTRPEDVAALLHMIAQRV</sequence>